<comment type="caution">
    <text evidence="2">The sequence shown here is derived from an EMBL/GenBank/DDBJ whole genome shotgun (WGS) entry which is preliminary data.</text>
</comment>
<evidence type="ECO:0000313" key="2">
    <source>
        <dbReference type="EMBL" id="ELN6932326.1"/>
    </source>
</evidence>
<sequence length="178" mass="19278">MKKIILLSALASCSAGALAVDLSGMQYIIFVNESNDSISGEFKTDNDCDEDGTSHSLSGAGLATIPSYDNEDIYSVTVPEDNIAYKCVSLNGDSKSDDITIDSDDQSGEILYDAGASDAKVLVHYGHPTYYNGEFCYVYDKDGINDSDDKFVYPTYKDDTLTIHITDTAPPSDLDECD</sequence>
<organism evidence="2 3">
    <name type="scientific">Vibrio navarrensis</name>
    <dbReference type="NCBI Taxonomy" id="29495"/>
    <lineage>
        <taxon>Bacteria</taxon>
        <taxon>Pseudomonadati</taxon>
        <taxon>Pseudomonadota</taxon>
        <taxon>Gammaproteobacteria</taxon>
        <taxon>Vibrionales</taxon>
        <taxon>Vibrionaceae</taxon>
        <taxon>Vibrio</taxon>
    </lineage>
</organism>
<protein>
    <submittedName>
        <fullName evidence="2">Uncharacterized protein</fullName>
    </submittedName>
</protein>
<dbReference type="AlphaFoldDB" id="A0AAI9CU96"/>
<evidence type="ECO:0000313" key="3">
    <source>
        <dbReference type="Proteomes" id="UP001253463"/>
    </source>
</evidence>
<dbReference type="Proteomes" id="UP001253463">
    <property type="component" value="Unassembled WGS sequence"/>
</dbReference>
<proteinExistence type="predicted"/>
<accession>A0AAI9CU96</accession>
<dbReference type="EMBL" id="ABNSCA010000003">
    <property type="protein sequence ID" value="ELN6932326.1"/>
    <property type="molecule type" value="Genomic_DNA"/>
</dbReference>
<keyword evidence="1" id="KW-0732">Signal</keyword>
<feature type="signal peptide" evidence="1">
    <location>
        <begin position="1"/>
        <end position="19"/>
    </location>
</feature>
<gene>
    <name evidence="2" type="ORF">RZY48_001713</name>
</gene>
<feature type="chain" id="PRO_5042469176" evidence="1">
    <location>
        <begin position="20"/>
        <end position="178"/>
    </location>
</feature>
<reference evidence="2" key="1">
    <citation type="submission" date="2023-10" db="EMBL/GenBank/DDBJ databases">
        <authorList>
            <consortium name="PulseNet: The National Subtyping Network for Foodborne Disease Surveillance"/>
        </authorList>
    </citation>
    <scope>NUCLEOTIDE SEQUENCE</scope>
    <source>
        <strain evidence="2">PNUSAV004886</strain>
    </source>
</reference>
<dbReference type="RefSeq" id="WP_193266665.1">
    <property type="nucleotide sequence ID" value="NZ_JBEWCK010000013.1"/>
</dbReference>
<evidence type="ECO:0000256" key="1">
    <source>
        <dbReference type="SAM" id="SignalP"/>
    </source>
</evidence>
<name>A0AAI9CU96_9VIBR</name>